<evidence type="ECO:0000256" key="2">
    <source>
        <dbReference type="ARBA" id="ARBA00022840"/>
    </source>
</evidence>
<protein>
    <submittedName>
        <fullName evidence="4">Conjugal transfer protein</fullName>
    </submittedName>
</protein>
<dbReference type="GO" id="GO:0017116">
    <property type="term" value="F:single-stranded DNA helicase activity"/>
    <property type="evidence" value="ECO:0007669"/>
    <property type="project" value="TreeGrafter"/>
</dbReference>
<dbReference type="OrthoDB" id="1826980at2"/>
<evidence type="ECO:0000313" key="4">
    <source>
        <dbReference type="EMBL" id="THU41860.1"/>
    </source>
</evidence>
<dbReference type="GO" id="GO:0009338">
    <property type="term" value="C:exodeoxyribonuclease V complex"/>
    <property type="evidence" value="ECO:0007669"/>
    <property type="project" value="TreeGrafter"/>
</dbReference>
<dbReference type="Pfam" id="PF13538">
    <property type="entry name" value="UvrD_C_2"/>
    <property type="match status" value="1"/>
</dbReference>
<dbReference type="AlphaFoldDB" id="A0A4S8I1I9"/>
<evidence type="ECO:0000259" key="3">
    <source>
        <dbReference type="SMART" id="SM00382"/>
    </source>
</evidence>
<dbReference type="Pfam" id="PF13604">
    <property type="entry name" value="AAA_30"/>
    <property type="match status" value="1"/>
</dbReference>
<reference evidence="4 5" key="1">
    <citation type="submission" date="2019-04" db="EMBL/GenBank/DDBJ databases">
        <title>Niastella caeni sp. nov., isolated from activated sludge.</title>
        <authorList>
            <person name="Sheng M."/>
        </authorList>
    </citation>
    <scope>NUCLEOTIDE SEQUENCE [LARGE SCALE GENOMIC DNA]</scope>
    <source>
        <strain evidence="4 5">HX-2-15</strain>
    </source>
</reference>
<comment type="caution">
    <text evidence="4">The sequence shown here is derived from an EMBL/GenBank/DDBJ whole genome shotgun (WGS) entry which is preliminary data.</text>
</comment>
<dbReference type="CDD" id="cd18809">
    <property type="entry name" value="SF1_C_RecD"/>
    <property type="match status" value="1"/>
</dbReference>
<evidence type="ECO:0000313" key="5">
    <source>
        <dbReference type="Proteomes" id="UP000306918"/>
    </source>
</evidence>
<dbReference type="EMBL" id="STFF01000001">
    <property type="protein sequence ID" value="THU41860.1"/>
    <property type="molecule type" value="Genomic_DNA"/>
</dbReference>
<dbReference type="SMART" id="SM00382">
    <property type="entry name" value="AAA"/>
    <property type="match status" value="1"/>
</dbReference>
<dbReference type="RefSeq" id="WP_136576348.1">
    <property type="nucleotide sequence ID" value="NZ_STFF01000001.1"/>
</dbReference>
<name>A0A4S8I1I9_9BACT</name>
<dbReference type="Gene3D" id="3.40.50.300">
    <property type="entry name" value="P-loop containing nucleotide triphosphate hydrolases"/>
    <property type="match status" value="3"/>
</dbReference>
<dbReference type="Pfam" id="PF08751">
    <property type="entry name" value="TrwC"/>
    <property type="match status" value="1"/>
</dbReference>
<dbReference type="Gene3D" id="2.30.30.940">
    <property type="match status" value="1"/>
</dbReference>
<keyword evidence="2" id="KW-0067">ATP-binding</keyword>
<dbReference type="SUPFAM" id="SSF55464">
    <property type="entry name" value="Origin of replication-binding domain, RBD-like"/>
    <property type="match status" value="1"/>
</dbReference>
<dbReference type="InterPro" id="IPR003593">
    <property type="entry name" value="AAA+_ATPase"/>
</dbReference>
<dbReference type="Proteomes" id="UP000306918">
    <property type="component" value="Unassembled WGS sequence"/>
</dbReference>
<dbReference type="NCBIfam" id="NF041492">
    <property type="entry name" value="MobF"/>
    <property type="match status" value="1"/>
</dbReference>
<organism evidence="4 5">
    <name type="scientific">Niastella caeni</name>
    <dbReference type="NCBI Taxonomy" id="2569763"/>
    <lineage>
        <taxon>Bacteria</taxon>
        <taxon>Pseudomonadati</taxon>
        <taxon>Bacteroidota</taxon>
        <taxon>Chitinophagia</taxon>
        <taxon>Chitinophagales</taxon>
        <taxon>Chitinophagaceae</taxon>
        <taxon>Niastella</taxon>
    </lineage>
</organism>
<dbReference type="SUPFAM" id="SSF52540">
    <property type="entry name" value="P-loop containing nucleoside triphosphate hydrolases"/>
    <property type="match status" value="2"/>
</dbReference>
<accession>A0A4S8I1I9</accession>
<dbReference type="InterPro" id="IPR014862">
    <property type="entry name" value="TrwC"/>
</dbReference>
<keyword evidence="5" id="KW-1185">Reference proteome</keyword>
<dbReference type="InterPro" id="IPR027417">
    <property type="entry name" value="P-loop_NTPase"/>
</dbReference>
<dbReference type="GO" id="GO:0005524">
    <property type="term" value="F:ATP binding"/>
    <property type="evidence" value="ECO:0007669"/>
    <property type="project" value="UniProtKB-KW"/>
</dbReference>
<dbReference type="PANTHER" id="PTHR43788">
    <property type="entry name" value="DNA2/NAM7 HELICASE FAMILY MEMBER"/>
    <property type="match status" value="1"/>
</dbReference>
<dbReference type="GO" id="GO:0006310">
    <property type="term" value="P:DNA recombination"/>
    <property type="evidence" value="ECO:0007669"/>
    <property type="project" value="TreeGrafter"/>
</dbReference>
<proteinExistence type="predicted"/>
<feature type="domain" description="AAA+ ATPase" evidence="3">
    <location>
        <begin position="427"/>
        <end position="560"/>
    </location>
</feature>
<evidence type="ECO:0000256" key="1">
    <source>
        <dbReference type="ARBA" id="ARBA00022741"/>
    </source>
</evidence>
<dbReference type="InterPro" id="IPR050534">
    <property type="entry name" value="Coronavir_polyprotein_1ab"/>
</dbReference>
<dbReference type="PANTHER" id="PTHR43788:SF6">
    <property type="entry name" value="DNA HELICASE B"/>
    <property type="match status" value="1"/>
</dbReference>
<sequence>MIRMVQCTSAEQAEKYFSDALSRADYYINDQECIGQFQGKVANRLGMAGPATKELFHALCWNMNPATNQPLTPRTTENRTVYYDINFHCPKSVSIAFSVYGDDRILSAFQDSVRETMADIESDMQTRVRKSGQNDNRRTGEILYADFIHFTARPQDDETAPDPLLHAHCTTFNVTWDEEEQVYKAGQFQDIKRDMPYYQERFFKRLSDRLMALGYGIRKTRNAFEIENIPDQVIALFSKRTRDINRIAKENNITNDFELDKLGERTRKKKNKSLSLAELKQDWQRQLAALEHSGGNGLAGFTSNLINPALSVTAQNCIDHALLQKFERASVAHDRRILAEAYKYSIGRSGTSIEAITYAFQDDKRIIQIQDGKKLMCTTHDVLQEEKRMVDLAKAGKGMVSHLYSEIPPLTVEGDQAAALTHTLTCTDRVTIIRGGAGTGKTTLTKEIVSLIRQTGIDPVMVAPTANAARSVLREEGFAEADTVARLLIDPDMQNKLKNGCLIVDEAGLLGVKDLSALLQLVIDHDARLILIGDTRQHSAVTRGDGLRILNTVAGIKVAEVNKIYRQRHEAYRKAVSDLAAGSVKAGFELLDTFGAIQEIDPLEPHKQLVADYMAAVNRGKTALVISPTHKQGEAIAAKIREALKEAGSIGAKETTITRYIALNHTEAEKADPRQYQSGMVVQFSQNVSGARRGSLWTVDEVTCNAVMLSGPTGRLALPLDKAHQFSLYQKSDIALAVGDSVAITKNAFDLDGKRLNNGQSMQVHSIGDDNSVTFINPSSKTMYRLAPEFGHIRYGYTTTSHASQGKTVDEVFISQGSFTDPAGSREQFYVSVSRARDMVHIYTDSKSALLEQVTQSGHRQSALELVGGDELMPPIGERLAHMEQAALRSLKTETNHLPSIKPAKPHAPKPVF</sequence>
<keyword evidence="1" id="KW-0547">Nucleotide-binding</keyword>
<dbReference type="CDD" id="cd17933">
    <property type="entry name" value="DEXSc_RecD-like"/>
    <property type="match status" value="1"/>
</dbReference>
<dbReference type="InterPro" id="IPR027785">
    <property type="entry name" value="UvrD-like_helicase_C"/>
</dbReference>
<gene>
    <name evidence="4" type="ORF">FAM09_07105</name>
</gene>